<dbReference type="Proteomes" id="UP000186914">
    <property type="component" value="Unassembled WGS sequence"/>
</dbReference>
<dbReference type="Pfam" id="PF25922">
    <property type="entry name" value="DUF7968"/>
    <property type="match status" value="1"/>
</dbReference>
<name>A0A1N6ZVX3_9EURY</name>
<evidence type="ECO:0000313" key="2">
    <source>
        <dbReference type="EMBL" id="SIR30940.1"/>
    </source>
</evidence>
<reference evidence="3" key="1">
    <citation type="submission" date="2017-01" db="EMBL/GenBank/DDBJ databases">
        <authorList>
            <person name="Varghese N."/>
            <person name="Submissions S."/>
        </authorList>
    </citation>
    <scope>NUCLEOTIDE SEQUENCE [LARGE SCALE GENOMIC DNA]</scope>
    <source>
        <strain evidence="3">CGMCC 1.7737</strain>
    </source>
</reference>
<dbReference type="InterPro" id="IPR058274">
    <property type="entry name" value="DUF7968"/>
</dbReference>
<proteinExistence type="predicted"/>
<keyword evidence="3" id="KW-1185">Reference proteome</keyword>
<dbReference type="EMBL" id="FTNO01000001">
    <property type="protein sequence ID" value="SIR30940.1"/>
    <property type="molecule type" value="Genomic_DNA"/>
</dbReference>
<dbReference type="OrthoDB" id="239888at2157"/>
<evidence type="ECO:0000313" key="3">
    <source>
        <dbReference type="Proteomes" id="UP000186914"/>
    </source>
</evidence>
<dbReference type="RefSeq" id="WP_076430081.1">
    <property type="nucleotide sequence ID" value="NZ_FTNO01000001.1"/>
</dbReference>
<evidence type="ECO:0000259" key="1">
    <source>
        <dbReference type="Pfam" id="PF25922"/>
    </source>
</evidence>
<dbReference type="AlphaFoldDB" id="A0A1N6ZVX3"/>
<sequence>MTTKAAVPAGETATRVAVSYPEDLSSWGEFQLNERPFRAYLRKTKGEVHEGDVWEEFLDVGCCGDTLDVPLRVESVEGGDRMGDETEIVYEVREACGIRGGWLVQSADGPTDF</sequence>
<gene>
    <name evidence="2" type="ORF">SAMN05421858_2198</name>
</gene>
<accession>A0A1N6ZVX3</accession>
<protein>
    <recommendedName>
        <fullName evidence="1">DUF7968 domain-containing protein</fullName>
    </recommendedName>
</protein>
<feature type="domain" description="DUF7968" evidence="1">
    <location>
        <begin position="10"/>
        <end position="111"/>
    </location>
</feature>
<organism evidence="2 3">
    <name type="scientific">Haladaptatus litoreus</name>
    <dbReference type="NCBI Taxonomy" id="553468"/>
    <lineage>
        <taxon>Archaea</taxon>
        <taxon>Methanobacteriati</taxon>
        <taxon>Methanobacteriota</taxon>
        <taxon>Stenosarchaea group</taxon>
        <taxon>Halobacteria</taxon>
        <taxon>Halobacteriales</taxon>
        <taxon>Haladaptataceae</taxon>
        <taxon>Haladaptatus</taxon>
    </lineage>
</organism>